<feature type="transmembrane region" description="Helical" evidence="6">
    <location>
        <begin position="53"/>
        <end position="77"/>
    </location>
</feature>
<dbReference type="GO" id="GO:0022857">
    <property type="term" value="F:transmembrane transporter activity"/>
    <property type="evidence" value="ECO:0007669"/>
    <property type="project" value="InterPro"/>
</dbReference>
<dbReference type="OrthoDB" id="440553at2759"/>
<keyword evidence="4 6" id="KW-1133">Transmembrane helix</keyword>
<evidence type="ECO:0008006" key="9">
    <source>
        <dbReference type="Google" id="ProtNLM"/>
    </source>
</evidence>
<dbReference type="PANTHER" id="PTHR23502">
    <property type="entry name" value="MAJOR FACILITATOR SUPERFAMILY"/>
    <property type="match status" value="1"/>
</dbReference>
<dbReference type="InterPro" id="IPR011701">
    <property type="entry name" value="MFS"/>
</dbReference>
<evidence type="ECO:0000256" key="1">
    <source>
        <dbReference type="ARBA" id="ARBA00004141"/>
    </source>
</evidence>
<dbReference type="SUPFAM" id="SSF103473">
    <property type="entry name" value="MFS general substrate transporter"/>
    <property type="match status" value="1"/>
</dbReference>
<keyword evidence="8" id="KW-1185">Reference proteome</keyword>
<name>A0A1X6NF09_9APHY</name>
<comment type="subcellular location">
    <subcellularLocation>
        <location evidence="1">Membrane</location>
        <topology evidence="1">Multi-pass membrane protein</topology>
    </subcellularLocation>
</comment>
<dbReference type="GO" id="GO:0005886">
    <property type="term" value="C:plasma membrane"/>
    <property type="evidence" value="ECO:0007669"/>
    <property type="project" value="TreeGrafter"/>
</dbReference>
<sequence length="470" mass="51552">MFNQSTHDTLKQEHEALPDVENASPTGVAPQCVAQAGAVTEKPYSIFTTSEKWFIVALTALGSLFSPFTSNIYFPAIPTLAAAFHRSIEDINLTVTVYMVVQALGLHYTFSPFHWAAWLTKSSSAPMFWGTFADRWGRRPMFLACILVLSLSCVGLALTPTDAYWLLMVLRCAQAAGSASTVALGRTLHWTSPWRGSDTGSWLEVIIHEWSIFWFLVIASGVTFIVMLLFMPETFRAIVGDGSIPPLRFSRPLLPVIGRGRQQSTQRDTTTLSPPRRFTNPFGLFLSPGITLLLLFNGIVNATFYGVITSISTLFQTTYPHLNETEIGLCFMAIGGGMLIGGVITGRILDGEYRRLKQRAVAAAEKELDPEKRSREEDVATSEKFPIEHARLRLTPIYLIVLVATCVGQGWAIDKGANLAAPLILQFFFGWATIAMMNIAQTLTVDLVPGQSASVSACVGILGFKDGVTR</sequence>
<feature type="transmembrane region" description="Helical" evidence="6">
    <location>
        <begin position="419"/>
        <end position="440"/>
    </location>
</feature>
<dbReference type="RefSeq" id="XP_024344023.1">
    <property type="nucleotide sequence ID" value="XM_024478118.1"/>
</dbReference>
<feature type="transmembrane region" description="Helical" evidence="6">
    <location>
        <begin position="212"/>
        <end position="231"/>
    </location>
</feature>
<keyword evidence="2" id="KW-0813">Transport</keyword>
<feature type="transmembrane region" description="Helical" evidence="6">
    <location>
        <begin position="394"/>
        <end position="413"/>
    </location>
</feature>
<dbReference type="STRING" id="670580.A0A1X6NF09"/>
<dbReference type="GeneID" id="36323068"/>
<evidence type="ECO:0000313" key="8">
    <source>
        <dbReference type="Proteomes" id="UP000194127"/>
    </source>
</evidence>
<dbReference type="EMBL" id="KZ110591">
    <property type="protein sequence ID" value="OSX67229.1"/>
    <property type="molecule type" value="Genomic_DNA"/>
</dbReference>
<dbReference type="Gene3D" id="1.20.1250.20">
    <property type="entry name" value="MFS general substrate transporter like domains"/>
    <property type="match status" value="1"/>
</dbReference>
<organism evidence="7 8">
    <name type="scientific">Postia placenta MAD-698-R-SB12</name>
    <dbReference type="NCBI Taxonomy" id="670580"/>
    <lineage>
        <taxon>Eukaryota</taxon>
        <taxon>Fungi</taxon>
        <taxon>Dikarya</taxon>
        <taxon>Basidiomycota</taxon>
        <taxon>Agaricomycotina</taxon>
        <taxon>Agaricomycetes</taxon>
        <taxon>Polyporales</taxon>
        <taxon>Adustoporiaceae</taxon>
        <taxon>Rhodonia</taxon>
    </lineage>
</organism>
<evidence type="ECO:0000256" key="5">
    <source>
        <dbReference type="ARBA" id="ARBA00023136"/>
    </source>
</evidence>
<protein>
    <recommendedName>
        <fullName evidence="9">Major facilitator superfamily (MFS) profile domain-containing protein</fullName>
    </recommendedName>
</protein>
<proteinExistence type="predicted"/>
<feature type="transmembrane region" description="Helical" evidence="6">
    <location>
        <begin position="97"/>
        <end position="119"/>
    </location>
</feature>
<dbReference type="AlphaFoldDB" id="A0A1X6NF09"/>
<feature type="transmembrane region" description="Helical" evidence="6">
    <location>
        <begin position="327"/>
        <end position="349"/>
    </location>
</feature>
<dbReference type="InterPro" id="IPR036259">
    <property type="entry name" value="MFS_trans_sf"/>
</dbReference>
<evidence type="ECO:0000256" key="3">
    <source>
        <dbReference type="ARBA" id="ARBA00022692"/>
    </source>
</evidence>
<keyword evidence="5 6" id="KW-0472">Membrane</keyword>
<accession>A0A1X6NF09</accession>
<feature type="transmembrane region" description="Helical" evidence="6">
    <location>
        <begin position="282"/>
        <end position="307"/>
    </location>
</feature>
<evidence type="ECO:0000313" key="7">
    <source>
        <dbReference type="EMBL" id="OSX67229.1"/>
    </source>
</evidence>
<feature type="transmembrane region" description="Helical" evidence="6">
    <location>
        <begin position="140"/>
        <end position="158"/>
    </location>
</feature>
<keyword evidence="3 6" id="KW-0812">Transmembrane</keyword>
<dbReference type="Pfam" id="PF07690">
    <property type="entry name" value="MFS_1"/>
    <property type="match status" value="1"/>
</dbReference>
<evidence type="ECO:0000256" key="4">
    <source>
        <dbReference type="ARBA" id="ARBA00022989"/>
    </source>
</evidence>
<dbReference type="PANTHER" id="PTHR23502:SF51">
    <property type="entry name" value="QUINIDINE RESISTANCE PROTEIN 1-RELATED"/>
    <property type="match status" value="1"/>
</dbReference>
<evidence type="ECO:0000256" key="6">
    <source>
        <dbReference type="SAM" id="Phobius"/>
    </source>
</evidence>
<evidence type="ECO:0000256" key="2">
    <source>
        <dbReference type="ARBA" id="ARBA00022448"/>
    </source>
</evidence>
<reference evidence="7 8" key="1">
    <citation type="submission" date="2017-04" db="EMBL/GenBank/DDBJ databases">
        <title>Genome Sequence of the Model Brown-Rot Fungus Postia placenta SB12.</title>
        <authorList>
            <consortium name="DOE Joint Genome Institute"/>
            <person name="Gaskell J."/>
            <person name="Kersten P."/>
            <person name="Larrondo L.F."/>
            <person name="Canessa P."/>
            <person name="Martinez D."/>
            <person name="Hibbett D."/>
            <person name="Schmoll M."/>
            <person name="Kubicek C.P."/>
            <person name="Martinez A.T."/>
            <person name="Yadav J."/>
            <person name="Master E."/>
            <person name="Magnuson J.K."/>
            <person name="James T."/>
            <person name="Yaver D."/>
            <person name="Berka R."/>
            <person name="Labutti K."/>
            <person name="Lipzen A."/>
            <person name="Aerts A."/>
            <person name="Barry K."/>
            <person name="Henrissat B."/>
            <person name="Blanchette R."/>
            <person name="Grigoriev I."/>
            <person name="Cullen D."/>
        </authorList>
    </citation>
    <scope>NUCLEOTIDE SEQUENCE [LARGE SCALE GENOMIC DNA]</scope>
    <source>
        <strain evidence="7 8">MAD-698-R-SB12</strain>
    </source>
</reference>
<dbReference type="Proteomes" id="UP000194127">
    <property type="component" value="Unassembled WGS sequence"/>
</dbReference>
<gene>
    <name evidence="7" type="ORF">POSPLADRAFT_1042490</name>
</gene>